<dbReference type="eggNOG" id="KOG2279">
    <property type="taxonomic scope" value="Eukaryota"/>
</dbReference>
<feature type="compositionally biased region" description="Pro residues" evidence="6">
    <location>
        <begin position="691"/>
        <end position="702"/>
    </location>
</feature>
<dbReference type="Bgee" id="ENSAMXG00000011002">
    <property type="expression patterns" value="Expressed in testis and 2 other cell types or tissues"/>
</dbReference>
<dbReference type="InterPro" id="IPR035437">
    <property type="entry name" value="SNase_OB-fold_sf"/>
</dbReference>
<feature type="region of interest" description="Disordered" evidence="6">
    <location>
        <begin position="88"/>
        <end position="115"/>
    </location>
</feature>
<sequence length="1331" mass="148966">MSDSAVTCNNCGLPYTLPDEVVGNVPHVLLCGHIFCTVCLLESPRGFITCHECKMVTNVGEEGVDGLQVDSRIIGLIYTARMNTKKQGDKLRARKFRSPSASPPARTEHPNTEVGPDMLKVLDEALCKATENLNTLDNLHQTLTSGIHAQLKKERSRITKEIEDCTEKAIGMLHKRSVLMSELSSLEQLFSDGREECQKLEERRKEMRMAIQKAKHVRQVPSLGTYCHLDKVLETLETPVDVGSYDMSSLTLCSKLCVLHVDILTESLSKFLYLMDGDVKWVVLTHVVNPTHFYVRLVSEHKAGVALTKKVNKLCFEEHRRFMDKDEIKTMLVFVRWKEDWCRAKVCELFQKGCLECVTQCCAAEIARLQVFFQDHGFTKGLTFSEGGLRGLNECLRKVDSDAQFELHHWAPQAIRCSLRDIIPSDLVKGWSAEARDEMRRVIGSGAVEMQVFSEDRDTLLVDLKKASVDDILLSLREHLVFMELAFYSPQVAPSGSKPLQFYPPVHPKLNLELHAVVSYVNTPSDFYVQLQVDSMEFLLLNSKLQDCYGPPGSATELQIYCPCLGQACVALCEKNKDWCRAEVTFPGGRMVEVQYVDFGNKKTVSINDLRQIKDEFFALPAMLVPHSKVLPVRLYEVSKCFTEPAVSIGEILVKRGLASLVTKVQLKETPLPDTAVWDPPLSEEHKSPDEPLPPPPPPTVEPPELQVTLNLPACLKDLRVRVTHVTSPGHICVQLLQFDNQLKGYLKSDQQEVDWKVEMSCAANVNGVWERGKVCSVSTSNISEVLRCDFGNTVKLHISNLRPLLPELVGSLLLECCLSDIPAGGRSTWTATACDFISYYLTGATAVMTIKDASARPAPVSLFCSNRSGQDVSIADFLISEGLALRERTVSPRPAPLTTPSPEKVKTQAYLPPEFPPCGHTRMSISAVSDDGVIYAMTPQACEFERLKDCLQQHIKTLPRQRHYNWKSVLGCAVMGSDMLWYRGQVQEVIGGHVKVQYVDQGIVENIPVCHVYPVVLCENIPQLSVPCQLNGVIPWQWDAVALMKELLLGRSVSVQIMELPENLHGLVTVEIILDGMALSRIMVNHQHASFDPSISVPEDYVVKPPVPDLDDWDLNTKGLEELQPVLGVFTNPTLPDKGKQFRVKVKHLRTPNEVFLSLVDMPMCDQKQETLQEALEQVNKDIDSLPQLTDFPMGPCLAEYSDGLYYRAKLLGFTELNPSIKILVRHVDYGSDDILPPCLRCLPPSLLQFPCEAVCVRLAGFKPPHVCVEVERISYRPEWSMKSMLEMIDLLHGNLSAVGVEPQLTVVLYRADKTLVHVPLVEKGLADYE</sequence>
<accession>W5KUQ3</accession>
<dbReference type="PROSITE" id="PS50089">
    <property type="entry name" value="ZF_RING_2"/>
    <property type="match status" value="1"/>
</dbReference>
<dbReference type="SUPFAM" id="SSF63748">
    <property type="entry name" value="Tudor/PWWP/MBT"/>
    <property type="match status" value="4"/>
</dbReference>
<feature type="region of interest" description="Disordered" evidence="6">
    <location>
        <begin position="673"/>
        <end position="705"/>
    </location>
</feature>
<dbReference type="Proteomes" id="UP000018467">
    <property type="component" value="Unassembled WGS sequence"/>
</dbReference>
<dbReference type="Gene3D" id="2.40.50.90">
    <property type="match status" value="4"/>
</dbReference>
<evidence type="ECO:0000256" key="2">
    <source>
        <dbReference type="ARBA" id="ARBA00022771"/>
    </source>
</evidence>
<name>W5KUQ3_ASTMX</name>
<keyword evidence="1" id="KW-0479">Metal-binding</keyword>
<keyword evidence="3" id="KW-0862">Zinc</keyword>
<dbReference type="PANTHER" id="PTHR16442:SF1">
    <property type="entry name" value="RING FINGER PROTEIN 17"/>
    <property type="match status" value="1"/>
</dbReference>
<dbReference type="GeneTree" id="ENSGT00940000157559"/>
<dbReference type="InterPro" id="IPR017907">
    <property type="entry name" value="Znf_RING_CS"/>
</dbReference>
<feature type="coiled-coil region" evidence="5">
    <location>
        <begin position="148"/>
        <end position="217"/>
    </location>
</feature>
<evidence type="ECO:0000256" key="3">
    <source>
        <dbReference type="ARBA" id="ARBA00022833"/>
    </source>
</evidence>
<evidence type="ECO:0000256" key="1">
    <source>
        <dbReference type="ARBA" id="ARBA00022723"/>
    </source>
</evidence>
<feature type="domain" description="Tudor" evidence="8">
    <location>
        <begin position="755"/>
        <end position="812"/>
    </location>
</feature>
<dbReference type="SMART" id="SM00333">
    <property type="entry name" value="TUDOR"/>
    <property type="match status" value="4"/>
</dbReference>
<keyword evidence="10" id="KW-1185">Reference proteome</keyword>
<keyword evidence="2 4" id="KW-0863">Zinc-finger</keyword>
<dbReference type="PROSITE" id="PS50304">
    <property type="entry name" value="TUDOR"/>
    <property type="match status" value="3"/>
</dbReference>
<feature type="domain" description="Tudor" evidence="8">
    <location>
        <begin position="966"/>
        <end position="1023"/>
    </location>
</feature>
<dbReference type="PROSITE" id="PS00518">
    <property type="entry name" value="ZF_RING_1"/>
    <property type="match status" value="1"/>
</dbReference>
<dbReference type="PANTHER" id="PTHR16442">
    <property type="entry name" value="RING FINGER PROTEIN 17"/>
    <property type="match status" value="1"/>
</dbReference>
<reference evidence="9" key="3">
    <citation type="submission" date="2025-08" db="UniProtKB">
        <authorList>
            <consortium name="Ensembl"/>
        </authorList>
    </citation>
    <scope>IDENTIFICATION</scope>
</reference>
<dbReference type="HOGENOM" id="CLU_003202_0_0_1"/>
<reference evidence="10" key="2">
    <citation type="journal article" date="2014" name="Nat. Commun.">
        <title>The cavefish genome reveals candidate genes for eye loss.</title>
        <authorList>
            <person name="McGaugh S.E."/>
            <person name="Gross J.B."/>
            <person name="Aken B."/>
            <person name="Blin M."/>
            <person name="Borowsky R."/>
            <person name="Chalopin D."/>
            <person name="Hinaux H."/>
            <person name="Jeffery W.R."/>
            <person name="Keene A."/>
            <person name="Ma L."/>
            <person name="Minx P."/>
            <person name="Murphy D."/>
            <person name="O'Quin K.E."/>
            <person name="Retaux S."/>
            <person name="Rohner N."/>
            <person name="Searle S.M."/>
            <person name="Stahl B.A."/>
            <person name="Tabin C."/>
            <person name="Volff J.N."/>
            <person name="Yoshizawa M."/>
            <person name="Warren W.C."/>
        </authorList>
    </citation>
    <scope>NUCLEOTIDE SEQUENCE [LARGE SCALE GENOMIC DNA]</scope>
    <source>
        <strain evidence="10">female</strain>
    </source>
</reference>
<organism evidence="9 10">
    <name type="scientific">Astyanax mexicanus</name>
    <name type="common">Blind cave fish</name>
    <name type="synonym">Astyanax fasciatus mexicanus</name>
    <dbReference type="NCBI Taxonomy" id="7994"/>
    <lineage>
        <taxon>Eukaryota</taxon>
        <taxon>Metazoa</taxon>
        <taxon>Chordata</taxon>
        <taxon>Craniata</taxon>
        <taxon>Vertebrata</taxon>
        <taxon>Euteleostomi</taxon>
        <taxon>Actinopterygii</taxon>
        <taxon>Neopterygii</taxon>
        <taxon>Teleostei</taxon>
        <taxon>Ostariophysi</taxon>
        <taxon>Characiformes</taxon>
        <taxon>Characoidei</taxon>
        <taxon>Acestrorhamphidae</taxon>
        <taxon>Acestrorhamphinae</taxon>
        <taxon>Astyanax</taxon>
    </lineage>
</organism>
<dbReference type="Pfam" id="PF00567">
    <property type="entry name" value="TUDOR"/>
    <property type="match status" value="5"/>
</dbReference>
<dbReference type="InterPro" id="IPR002999">
    <property type="entry name" value="Tudor"/>
</dbReference>
<evidence type="ECO:0000259" key="7">
    <source>
        <dbReference type="PROSITE" id="PS50089"/>
    </source>
</evidence>
<evidence type="ECO:0000313" key="9">
    <source>
        <dbReference type="Ensembl" id="ENSAMXP00000011315.2"/>
    </source>
</evidence>
<dbReference type="InterPro" id="IPR013083">
    <property type="entry name" value="Znf_RING/FYVE/PHD"/>
</dbReference>
<feature type="domain" description="RING-type" evidence="7">
    <location>
        <begin position="8"/>
        <end position="54"/>
    </location>
</feature>
<evidence type="ECO:0000256" key="5">
    <source>
        <dbReference type="SAM" id="Coils"/>
    </source>
</evidence>
<reference evidence="9" key="4">
    <citation type="submission" date="2025-09" db="UniProtKB">
        <authorList>
            <consortium name="Ensembl"/>
        </authorList>
    </citation>
    <scope>IDENTIFICATION</scope>
</reference>
<reference evidence="10" key="1">
    <citation type="submission" date="2013-03" db="EMBL/GenBank/DDBJ databases">
        <authorList>
            <person name="Jeffery W."/>
            <person name="Warren W."/>
            <person name="Wilson R.K."/>
        </authorList>
    </citation>
    <scope>NUCLEOTIDE SEQUENCE</scope>
    <source>
        <strain evidence="10">female</strain>
    </source>
</reference>
<dbReference type="InterPro" id="IPR001841">
    <property type="entry name" value="Znf_RING"/>
</dbReference>
<feature type="domain" description="Tudor" evidence="8">
    <location>
        <begin position="562"/>
        <end position="620"/>
    </location>
</feature>
<dbReference type="InParanoid" id="W5KUQ3"/>
<keyword evidence="5" id="KW-0175">Coiled coil</keyword>
<dbReference type="FunCoup" id="W5KUQ3">
    <property type="interactions" value="179"/>
</dbReference>
<dbReference type="eggNOG" id="KOG2039">
    <property type="taxonomic scope" value="Eukaryota"/>
</dbReference>
<dbReference type="Gene3D" id="2.30.30.140">
    <property type="match status" value="5"/>
</dbReference>
<dbReference type="Ensembl" id="ENSAMXT00000011315.2">
    <property type="protein sequence ID" value="ENSAMXP00000011315.2"/>
    <property type="gene ID" value="ENSAMXG00000011002.2"/>
</dbReference>
<dbReference type="GO" id="GO:0008270">
    <property type="term" value="F:zinc ion binding"/>
    <property type="evidence" value="ECO:0007669"/>
    <property type="project" value="UniProtKB-KW"/>
</dbReference>
<protein>
    <submittedName>
        <fullName evidence="9">Ring finger protein 17</fullName>
    </submittedName>
</protein>
<dbReference type="Gene3D" id="3.30.40.10">
    <property type="entry name" value="Zinc/RING finger domain, C3HC4 (zinc finger)"/>
    <property type="match status" value="1"/>
</dbReference>
<dbReference type="STRING" id="7994.ENSAMXP00000011315"/>
<evidence type="ECO:0000256" key="4">
    <source>
        <dbReference type="PROSITE-ProRule" id="PRU00175"/>
    </source>
</evidence>
<evidence type="ECO:0000259" key="8">
    <source>
        <dbReference type="PROSITE" id="PS50304"/>
    </source>
</evidence>
<dbReference type="SUPFAM" id="SSF57850">
    <property type="entry name" value="RING/U-box"/>
    <property type="match status" value="1"/>
</dbReference>
<evidence type="ECO:0000256" key="6">
    <source>
        <dbReference type="SAM" id="MobiDB-lite"/>
    </source>
</evidence>
<evidence type="ECO:0000313" key="10">
    <source>
        <dbReference type="Proteomes" id="UP000018467"/>
    </source>
</evidence>
<proteinExistence type="predicted"/>